<feature type="transmembrane region" description="Helical" evidence="5">
    <location>
        <begin position="33"/>
        <end position="51"/>
    </location>
</feature>
<evidence type="ECO:0000256" key="1">
    <source>
        <dbReference type="ARBA" id="ARBA00004141"/>
    </source>
</evidence>
<dbReference type="EMBL" id="VSSQ01000170">
    <property type="protein sequence ID" value="MPL82957.1"/>
    <property type="molecule type" value="Genomic_DNA"/>
</dbReference>
<proteinExistence type="inferred from homology"/>
<dbReference type="PANTHER" id="PTHR30371">
    <property type="entry name" value="SEC-INDEPENDENT PROTEIN TRANSLOCASE PROTEIN TATC"/>
    <property type="match status" value="1"/>
</dbReference>
<name>A0A644UVD7_9ZZZZ</name>
<dbReference type="HAMAP" id="MF_00902">
    <property type="entry name" value="TatC"/>
    <property type="match status" value="1"/>
</dbReference>
<sequence length="281" mass="31811">MPEPVSSKKKAADPEPAEEMSFWGHLDALRGHLFRSALAIIVLGIVAFINREFIFDTLILAPKEPEFITNRLLCKLATWANVPSLCLGNLNLQIININLSGQFTTHMYISMFAGLIAAAPYVIWEIWRFIKPALYENERRHSRGAVWIMSLLFILGILFSYYLIVPLTLNFFGTYQVSESINNQIALSSYISTVVSVTFSLGVVFELPVFVYFLTKVGIITPEFLSRNRKYMLVILLTISAIITPPDIISQILVCIPLYGLYELSILTARRVARKRREAGE</sequence>
<gene>
    <name evidence="6" type="primary">tatC2_2</name>
    <name evidence="6" type="ORF">SDC9_28907</name>
</gene>
<keyword evidence="4 5" id="KW-0472">Membrane</keyword>
<dbReference type="GO" id="GO:0033281">
    <property type="term" value="C:TAT protein transport complex"/>
    <property type="evidence" value="ECO:0007669"/>
    <property type="project" value="TreeGrafter"/>
</dbReference>
<dbReference type="Pfam" id="PF00902">
    <property type="entry name" value="TatC"/>
    <property type="match status" value="1"/>
</dbReference>
<keyword evidence="2 5" id="KW-0812">Transmembrane</keyword>
<accession>A0A644UVD7</accession>
<dbReference type="GO" id="GO:0009977">
    <property type="term" value="F:proton motive force dependent protein transmembrane transporter activity"/>
    <property type="evidence" value="ECO:0007669"/>
    <property type="project" value="TreeGrafter"/>
</dbReference>
<dbReference type="GO" id="GO:0065002">
    <property type="term" value="P:intracellular protein transmembrane transport"/>
    <property type="evidence" value="ECO:0007669"/>
    <property type="project" value="TreeGrafter"/>
</dbReference>
<dbReference type="PRINTS" id="PR01840">
    <property type="entry name" value="TATCFAMILY"/>
</dbReference>
<comment type="subcellular location">
    <subcellularLocation>
        <location evidence="1">Membrane</location>
        <topology evidence="1">Multi-pass membrane protein</topology>
    </subcellularLocation>
</comment>
<evidence type="ECO:0000256" key="3">
    <source>
        <dbReference type="ARBA" id="ARBA00022989"/>
    </source>
</evidence>
<feature type="transmembrane region" description="Helical" evidence="5">
    <location>
        <begin position="107"/>
        <end position="124"/>
    </location>
</feature>
<dbReference type="InterPro" id="IPR002033">
    <property type="entry name" value="TatC"/>
</dbReference>
<dbReference type="GO" id="GO:0043953">
    <property type="term" value="P:protein transport by the Tat complex"/>
    <property type="evidence" value="ECO:0007669"/>
    <property type="project" value="TreeGrafter"/>
</dbReference>
<evidence type="ECO:0000256" key="2">
    <source>
        <dbReference type="ARBA" id="ARBA00022692"/>
    </source>
</evidence>
<keyword evidence="3 5" id="KW-1133">Transmembrane helix</keyword>
<feature type="transmembrane region" description="Helical" evidence="5">
    <location>
        <begin position="234"/>
        <end position="262"/>
    </location>
</feature>
<organism evidence="6">
    <name type="scientific">bioreactor metagenome</name>
    <dbReference type="NCBI Taxonomy" id="1076179"/>
    <lineage>
        <taxon>unclassified sequences</taxon>
        <taxon>metagenomes</taxon>
        <taxon>ecological metagenomes</taxon>
    </lineage>
</organism>
<dbReference type="NCBIfam" id="TIGR00945">
    <property type="entry name" value="tatC"/>
    <property type="match status" value="1"/>
</dbReference>
<comment type="caution">
    <text evidence="6">The sequence shown here is derived from an EMBL/GenBank/DDBJ whole genome shotgun (WGS) entry which is preliminary data.</text>
</comment>
<dbReference type="PANTHER" id="PTHR30371:SF0">
    <property type="entry name" value="SEC-INDEPENDENT PROTEIN TRANSLOCASE PROTEIN TATC, CHLOROPLASTIC-RELATED"/>
    <property type="match status" value="1"/>
</dbReference>
<dbReference type="AlphaFoldDB" id="A0A644UVD7"/>
<feature type="transmembrane region" description="Helical" evidence="5">
    <location>
        <begin position="185"/>
        <end position="214"/>
    </location>
</feature>
<evidence type="ECO:0000256" key="4">
    <source>
        <dbReference type="ARBA" id="ARBA00023136"/>
    </source>
</evidence>
<evidence type="ECO:0000313" key="6">
    <source>
        <dbReference type="EMBL" id="MPL82957.1"/>
    </source>
</evidence>
<feature type="transmembrane region" description="Helical" evidence="5">
    <location>
        <begin position="145"/>
        <end position="165"/>
    </location>
</feature>
<reference evidence="6" key="1">
    <citation type="submission" date="2019-08" db="EMBL/GenBank/DDBJ databases">
        <authorList>
            <person name="Kucharzyk K."/>
            <person name="Murdoch R.W."/>
            <person name="Higgins S."/>
            <person name="Loffler F."/>
        </authorList>
    </citation>
    <scope>NUCLEOTIDE SEQUENCE</scope>
</reference>
<evidence type="ECO:0000256" key="5">
    <source>
        <dbReference type="SAM" id="Phobius"/>
    </source>
</evidence>
<protein>
    <submittedName>
        <fullName evidence="6">Sec-independent protein translocase protein TatCy</fullName>
    </submittedName>
</protein>